<dbReference type="AlphaFoldDB" id="A0A3B0U464"/>
<dbReference type="Pfam" id="PF00672">
    <property type="entry name" value="HAMP"/>
    <property type="match status" value="1"/>
</dbReference>
<dbReference type="SMART" id="SM00388">
    <property type="entry name" value="HisKA"/>
    <property type="match status" value="1"/>
</dbReference>
<keyword evidence="9" id="KW-0812">Transmembrane</keyword>
<dbReference type="GO" id="GO:0005524">
    <property type="term" value="F:ATP binding"/>
    <property type="evidence" value="ECO:0007669"/>
    <property type="project" value="UniProtKB-KW"/>
</dbReference>
<dbReference type="SUPFAM" id="SSF55874">
    <property type="entry name" value="ATPase domain of HSP90 chaperone/DNA topoisomerase II/histidine kinase"/>
    <property type="match status" value="1"/>
</dbReference>
<sequence>MIAQFFNERLPSVWTRLFVAVFAIVAIVWVVLGVAIVFFNQVSRDYAELANVHIPRIALASELAENSARLARITTAIVGQQGSGGEEKIKADLEEVIIAITQQIERTGLVAPQNSEGEVRFGGPTQEGFGELLRNVLGGLEKRQELTSRIANEMGGLRWLNVDIQDEVDPLLNDFAFNLTVATDAMARSADPDFRAQLGERLGLERAARDAIRQVGGEAANLLTLMLQSSVAADMGQLNQFKNLADDNLTRLNLTSENLPEGAEFLTLKQSVLALTELAQDPQNVFQLRTQWLQTQTGLLEMLNLVQENLEGLQSTLAGIGAEQRATVLAVTGASAGRANLAVWWLVGLTFLAGIVGAIALFGYVRRGIVLPLGDMSSAMLAIADGKQVTSLPQIGEDEIGQMSRAVGVFQKSAQARDSALKQLNTEVGERRRAVEDLKRTQAELVQAGKLAALGQLSSGISHELNQPLAAMKHRIHLLRTGVAEKSDEKVQRQIERMDGLVARMEATITHLKRFARRSEYKSENIKLGSIIDQSVLLLKGRIDGPGIDFKVDKNICDVLVQGDQILIEQVVVNLFSNSLDAIAQTKNGGSIHLSGKESGKDFTLIVADNGIGLGDMKPETAFEPFVTSKEVGDGLGLGLSISYNIVKGMGGDLALEVNHPKGTKALLSLPVGENND</sequence>
<evidence type="ECO:0000259" key="11">
    <source>
        <dbReference type="PROSITE" id="PS50885"/>
    </source>
</evidence>
<dbReference type="SUPFAM" id="SSF158472">
    <property type="entry name" value="HAMP domain-like"/>
    <property type="match status" value="1"/>
</dbReference>
<dbReference type="EMBL" id="UOEQ01000272">
    <property type="protein sequence ID" value="VAW20417.1"/>
    <property type="molecule type" value="Genomic_DNA"/>
</dbReference>
<evidence type="ECO:0000256" key="6">
    <source>
        <dbReference type="ARBA" id="ARBA00022777"/>
    </source>
</evidence>
<dbReference type="Gene3D" id="1.10.287.130">
    <property type="match status" value="1"/>
</dbReference>
<keyword evidence="7" id="KW-0067">ATP-binding</keyword>
<gene>
    <name evidence="12" type="ORF">MNBD_ALPHA11-148</name>
</gene>
<proteinExistence type="predicted"/>
<dbReference type="PANTHER" id="PTHR43065">
    <property type="entry name" value="SENSOR HISTIDINE KINASE"/>
    <property type="match status" value="1"/>
</dbReference>
<dbReference type="InterPro" id="IPR005467">
    <property type="entry name" value="His_kinase_dom"/>
</dbReference>
<evidence type="ECO:0000256" key="3">
    <source>
        <dbReference type="ARBA" id="ARBA00022553"/>
    </source>
</evidence>
<dbReference type="InterPro" id="IPR003660">
    <property type="entry name" value="HAMP_dom"/>
</dbReference>
<feature type="transmembrane region" description="Helical" evidence="9">
    <location>
        <begin position="17"/>
        <end position="39"/>
    </location>
</feature>
<keyword evidence="5" id="KW-0547">Nucleotide-binding</keyword>
<dbReference type="GO" id="GO:0000155">
    <property type="term" value="F:phosphorelay sensor kinase activity"/>
    <property type="evidence" value="ECO:0007669"/>
    <property type="project" value="InterPro"/>
</dbReference>
<dbReference type="InterPro" id="IPR003661">
    <property type="entry name" value="HisK_dim/P_dom"/>
</dbReference>
<dbReference type="EC" id="2.7.13.3" evidence="2"/>
<feature type="transmembrane region" description="Helical" evidence="9">
    <location>
        <begin position="343"/>
        <end position="365"/>
    </location>
</feature>
<evidence type="ECO:0000256" key="1">
    <source>
        <dbReference type="ARBA" id="ARBA00000085"/>
    </source>
</evidence>
<evidence type="ECO:0000256" key="7">
    <source>
        <dbReference type="ARBA" id="ARBA00022840"/>
    </source>
</evidence>
<name>A0A3B0U464_9ZZZZ</name>
<dbReference type="Pfam" id="PF02518">
    <property type="entry name" value="HATPase_c"/>
    <property type="match status" value="1"/>
</dbReference>
<keyword evidence="4" id="KW-0808">Transferase</keyword>
<dbReference type="SUPFAM" id="SSF47384">
    <property type="entry name" value="Homodimeric domain of signal transducing histidine kinase"/>
    <property type="match status" value="1"/>
</dbReference>
<evidence type="ECO:0000256" key="2">
    <source>
        <dbReference type="ARBA" id="ARBA00012438"/>
    </source>
</evidence>
<keyword evidence="9" id="KW-1133">Transmembrane helix</keyword>
<feature type="domain" description="Histidine kinase" evidence="10">
    <location>
        <begin position="460"/>
        <end position="674"/>
    </location>
</feature>
<dbReference type="Gene3D" id="3.30.565.10">
    <property type="entry name" value="Histidine kinase-like ATPase, C-terminal domain"/>
    <property type="match status" value="1"/>
</dbReference>
<dbReference type="CDD" id="cd06225">
    <property type="entry name" value="HAMP"/>
    <property type="match status" value="1"/>
</dbReference>
<evidence type="ECO:0000256" key="5">
    <source>
        <dbReference type="ARBA" id="ARBA00022741"/>
    </source>
</evidence>
<evidence type="ECO:0000313" key="12">
    <source>
        <dbReference type="EMBL" id="VAW20417.1"/>
    </source>
</evidence>
<evidence type="ECO:0000259" key="10">
    <source>
        <dbReference type="PROSITE" id="PS50109"/>
    </source>
</evidence>
<accession>A0A3B0U464</accession>
<organism evidence="12">
    <name type="scientific">hydrothermal vent metagenome</name>
    <dbReference type="NCBI Taxonomy" id="652676"/>
    <lineage>
        <taxon>unclassified sequences</taxon>
        <taxon>metagenomes</taxon>
        <taxon>ecological metagenomes</taxon>
    </lineage>
</organism>
<dbReference type="SMART" id="SM00387">
    <property type="entry name" value="HATPase_c"/>
    <property type="match status" value="1"/>
</dbReference>
<dbReference type="CDD" id="cd00082">
    <property type="entry name" value="HisKA"/>
    <property type="match status" value="1"/>
</dbReference>
<dbReference type="PROSITE" id="PS50885">
    <property type="entry name" value="HAMP"/>
    <property type="match status" value="1"/>
</dbReference>
<keyword evidence="3" id="KW-0597">Phosphoprotein</keyword>
<dbReference type="InterPro" id="IPR036890">
    <property type="entry name" value="HATPase_C_sf"/>
</dbReference>
<keyword evidence="9" id="KW-0472">Membrane</keyword>
<dbReference type="GO" id="GO:0016020">
    <property type="term" value="C:membrane"/>
    <property type="evidence" value="ECO:0007669"/>
    <property type="project" value="InterPro"/>
</dbReference>
<evidence type="ECO:0000256" key="4">
    <source>
        <dbReference type="ARBA" id="ARBA00022679"/>
    </source>
</evidence>
<comment type="catalytic activity">
    <reaction evidence="1">
        <text>ATP + protein L-histidine = ADP + protein N-phospho-L-histidine.</text>
        <dbReference type="EC" id="2.7.13.3"/>
    </reaction>
</comment>
<dbReference type="Pfam" id="PF00512">
    <property type="entry name" value="HisKA"/>
    <property type="match status" value="1"/>
</dbReference>
<keyword evidence="6" id="KW-0418">Kinase</keyword>
<protein>
    <recommendedName>
        <fullName evidence="2">histidine kinase</fullName>
        <ecNumber evidence="2">2.7.13.3</ecNumber>
    </recommendedName>
</protein>
<evidence type="ECO:0000256" key="8">
    <source>
        <dbReference type="ARBA" id="ARBA00023012"/>
    </source>
</evidence>
<dbReference type="PROSITE" id="PS50109">
    <property type="entry name" value="HIS_KIN"/>
    <property type="match status" value="1"/>
</dbReference>
<dbReference type="InterPro" id="IPR003594">
    <property type="entry name" value="HATPase_dom"/>
</dbReference>
<keyword evidence="8" id="KW-0902">Two-component regulatory system</keyword>
<dbReference type="PRINTS" id="PR00344">
    <property type="entry name" value="BCTRLSENSOR"/>
</dbReference>
<dbReference type="PANTHER" id="PTHR43065:SF46">
    <property type="entry name" value="C4-DICARBOXYLATE TRANSPORT SENSOR PROTEIN DCTB"/>
    <property type="match status" value="1"/>
</dbReference>
<dbReference type="Gene3D" id="6.10.340.10">
    <property type="match status" value="1"/>
</dbReference>
<dbReference type="SMART" id="SM00304">
    <property type="entry name" value="HAMP"/>
    <property type="match status" value="1"/>
</dbReference>
<evidence type="ECO:0000256" key="9">
    <source>
        <dbReference type="SAM" id="Phobius"/>
    </source>
</evidence>
<reference evidence="12" key="1">
    <citation type="submission" date="2018-06" db="EMBL/GenBank/DDBJ databases">
        <authorList>
            <person name="Zhirakovskaya E."/>
        </authorList>
    </citation>
    <scope>NUCLEOTIDE SEQUENCE</scope>
</reference>
<feature type="domain" description="HAMP" evidence="11">
    <location>
        <begin position="367"/>
        <end position="419"/>
    </location>
</feature>
<dbReference type="InterPro" id="IPR004358">
    <property type="entry name" value="Sig_transdc_His_kin-like_C"/>
</dbReference>
<dbReference type="InterPro" id="IPR036097">
    <property type="entry name" value="HisK_dim/P_sf"/>
</dbReference>